<name>A0ABQ5KP38_9EUKA</name>
<feature type="region of interest" description="Disordered" evidence="1">
    <location>
        <begin position="1"/>
        <end position="157"/>
    </location>
</feature>
<evidence type="ECO:0000313" key="3">
    <source>
        <dbReference type="Proteomes" id="UP001057375"/>
    </source>
</evidence>
<accession>A0ABQ5KP38</accession>
<organism evidence="2 3">
    <name type="scientific">Aduncisulcus paluster</name>
    <dbReference type="NCBI Taxonomy" id="2918883"/>
    <lineage>
        <taxon>Eukaryota</taxon>
        <taxon>Metamonada</taxon>
        <taxon>Carpediemonas-like organisms</taxon>
        <taxon>Aduncisulcus</taxon>
    </lineage>
</organism>
<feature type="compositionally biased region" description="Low complexity" evidence="1">
    <location>
        <begin position="16"/>
        <end position="26"/>
    </location>
</feature>
<sequence length="365" mass="40371">MSYSYGFTSDSIVAPRSTVSSSSSSSQRREKERRDKERRRREQAQREKERKEKERLEMKRIQMEKEEEEARRRTESTSEFDRKIEKTNNGTRSGKGSRRSTSRKKRRGDKHHSTTETSLPLRQQQSEQTNEDDSARSIRIITQPNSSTPSTSSDSLTGSVLTSSVFMHGDNPLDNSGSVPLSHSPSLSITTPLIIHRESVIERRTPPSVFKPHHTPLRPSSLSSSSTPFISKDDQVADLSGDGASGLSKGMLSALDHTVSSNEGTDILRITGEDDLLLPVEEDRIAGLSSLGHSGMGSSFVMIDNSMGMSGDIPATPTNQLLCAFADGMRKCGIEMPEESSHLLEDLFHIPGFAEEVIAQIRKGH</sequence>
<dbReference type="Proteomes" id="UP001057375">
    <property type="component" value="Unassembled WGS sequence"/>
</dbReference>
<dbReference type="EMBL" id="BQXS01010791">
    <property type="protein sequence ID" value="GKT34283.1"/>
    <property type="molecule type" value="Genomic_DNA"/>
</dbReference>
<evidence type="ECO:0000313" key="2">
    <source>
        <dbReference type="EMBL" id="GKT34283.1"/>
    </source>
</evidence>
<feature type="compositionally biased region" description="Polar residues" evidence="1">
    <location>
        <begin position="115"/>
        <end position="128"/>
    </location>
</feature>
<feature type="compositionally biased region" description="Low complexity" evidence="1">
    <location>
        <begin position="146"/>
        <end position="157"/>
    </location>
</feature>
<comment type="caution">
    <text evidence="2">The sequence shown here is derived from an EMBL/GenBank/DDBJ whole genome shotgun (WGS) entry which is preliminary data.</text>
</comment>
<evidence type="ECO:0000256" key="1">
    <source>
        <dbReference type="SAM" id="MobiDB-lite"/>
    </source>
</evidence>
<feature type="compositionally biased region" description="Polar residues" evidence="1">
    <location>
        <begin position="1"/>
        <end position="11"/>
    </location>
</feature>
<proteinExistence type="predicted"/>
<feature type="compositionally biased region" description="Low complexity" evidence="1">
    <location>
        <begin position="217"/>
        <end position="228"/>
    </location>
</feature>
<feature type="compositionally biased region" description="Basic residues" evidence="1">
    <location>
        <begin position="95"/>
        <end position="110"/>
    </location>
</feature>
<keyword evidence="3" id="KW-1185">Reference proteome</keyword>
<reference evidence="2" key="1">
    <citation type="submission" date="2022-03" db="EMBL/GenBank/DDBJ databases">
        <title>Draft genome sequence of Aduncisulcus paluster, a free-living microaerophilic Fornicata.</title>
        <authorList>
            <person name="Yuyama I."/>
            <person name="Kume K."/>
            <person name="Tamura T."/>
            <person name="Inagaki Y."/>
            <person name="Hashimoto T."/>
        </authorList>
    </citation>
    <scope>NUCLEOTIDE SEQUENCE</scope>
    <source>
        <strain evidence="2">NY0171</strain>
    </source>
</reference>
<protein>
    <submittedName>
        <fullName evidence="2">Uncharacterized protein</fullName>
    </submittedName>
</protein>
<gene>
    <name evidence="2" type="ORF">ADUPG1_007658</name>
</gene>
<feature type="region of interest" description="Disordered" evidence="1">
    <location>
        <begin position="205"/>
        <end position="237"/>
    </location>
</feature>
<feature type="compositionally biased region" description="Basic and acidic residues" evidence="1">
    <location>
        <begin position="27"/>
        <end position="86"/>
    </location>
</feature>